<comment type="caution">
    <text evidence="2">The sequence shown here is derived from an EMBL/GenBank/DDBJ whole genome shotgun (WGS) entry which is preliminary data.</text>
</comment>
<feature type="compositionally biased region" description="Basic and acidic residues" evidence="1">
    <location>
        <begin position="31"/>
        <end position="41"/>
    </location>
</feature>
<name>A0A9P5CJ18_9HYPO</name>
<evidence type="ECO:0000313" key="2">
    <source>
        <dbReference type="EMBL" id="KAF3077103.1"/>
    </source>
</evidence>
<gene>
    <name evidence="2" type="ORF">CFAM422_000844</name>
</gene>
<evidence type="ECO:0000256" key="1">
    <source>
        <dbReference type="SAM" id="MobiDB-lite"/>
    </source>
</evidence>
<protein>
    <submittedName>
        <fullName evidence="2">Uncharacterized protein</fullName>
    </submittedName>
</protein>
<dbReference type="EMBL" id="QLNT01000001">
    <property type="protein sequence ID" value="KAF3077103.1"/>
    <property type="molecule type" value="Genomic_DNA"/>
</dbReference>
<keyword evidence="3" id="KW-1185">Reference proteome</keyword>
<dbReference type="AlphaFoldDB" id="A0A9P5CJ18"/>
<proteinExistence type="predicted"/>
<reference evidence="2 3" key="1">
    <citation type="submission" date="2018-06" db="EMBL/GenBank/DDBJ databases">
        <title>Genome analysis of cellulolytic fungus Trichoderma lentiforme CFAM-422.</title>
        <authorList>
            <person name="Steindorff A.S."/>
            <person name="Formighieri E.F."/>
            <person name="Midorikawa G.E.O."/>
            <person name="Tamietti M.S."/>
            <person name="Ramos E.Z."/>
            <person name="Silva A.S."/>
            <person name="Bon E.P.S."/>
            <person name="Mendes T.D."/>
            <person name="Damaso M.C.T."/>
            <person name="Favaro L.C.L."/>
        </authorList>
    </citation>
    <scope>NUCLEOTIDE SEQUENCE [LARGE SCALE GENOMIC DNA]</scope>
    <source>
        <strain evidence="2 3">CFAM-422</strain>
    </source>
</reference>
<sequence>MNGFNDIVFVWLDQPSPPSTPATLHVPSEPNPERRVQPQPRDRRSLIMNQLLDNIAHLQGVERPGPISASLYRSQFGYGILGEYSQPPPLAPGEERQEYDKACISRRCDEYATEAALNEFRPQVKDVHIEGKHPKVRPAKPKPIEKP</sequence>
<dbReference type="Proteomes" id="UP000801864">
    <property type="component" value="Unassembled WGS sequence"/>
</dbReference>
<organism evidence="2 3">
    <name type="scientific">Trichoderma lentiforme</name>
    <dbReference type="NCBI Taxonomy" id="1567552"/>
    <lineage>
        <taxon>Eukaryota</taxon>
        <taxon>Fungi</taxon>
        <taxon>Dikarya</taxon>
        <taxon>Ascomycota</taxon>
        <taxon>Pezizomycotina</taxon>
        <taxon>Sordariomycetes</taxon>
        <taxon>Hypocreomycetidae</taxon>
        <taxon>Hypocreales</taxon>
        <taxon>Hypocreaceae</taxon>
        <taxon>Trichoderma</taxon>
    </lineage>
</organism>
<feature type="region of interest" description="Disordered" evidence="1">
    <location>
        <begin position="125"/>
        <end position="147"/>
    </location>
</feature>
<feature type="region of interest" description="Disordered" evidence="1">
    <location>
        <begin position="15"/>
        <end position="41"/>
    </location>
</feature>
<accession>A0A9P5CJ18</accession>
<evidence type="ECO:0000313" key="3">
    <source>
        <dbReference type="Proteomes" id="UP000801864"/>
    </source>
</evidence>